<dbReference type="EMBL" id="ML975245">
    <property type="protein sequence ID" value="KAF1839397.1"/>
    <property type="molecule type" value="Genomic_DNA"/>
</dbReference>
<organism evidence="1 2">
    <name type="scientific">Decorospora gaudefroyi</name>
    <dbReference type="NCBI Taxonomy" id="184978"/>
    <lineage>
        <taxon>Eukaryota</taxon>
        <taxon>Fungi</taxon>
        <taxon>Dikarya</taxon>
        <taxon>Ascomycota</taxon>
        <taxon>Pezizomycotina</taxon>
        <taxon>Dothideomycetes</taxon>
        <taxon>Pleosporomycetidae</taxon>
        <taxon>Pleosporales</taxon>
        <taxon>Pleosporineae</taxon>
        <taxon>Pleosporaceae</taxon>
        <taxon>Decorospora</taxon>
    </lineage>
</organism>
<dbReference type="OrthoDB" id="3800118at2759"/>
<name>A0A6A5KT16_9PLEO</name>
<sequence>MSRVCIEDTADRLAHNTPVEGLPTEMIEEITAHLDDPTLIGFTIASPVLRSKAYYKYGQRFFTHIPIGMNPIGLQALKDISSRSELAKHVRSLNFGTSMSMTDPSHDLEVIKRKFVHSPRFDTRKKDDDELRASRIRCNGLYISQALPKFPKLESITYGNRSPGSELVSRCIGAAGFCFFTCPSGHCDGRMRAGDEGILESIALALNSTQLPSVRLGFDWCYCFRPFLPTAVTTNPSAATTIPNEITTLETVRKAFGARTWHLRLRFRMENNMRAFDTPWAEWQSSNIDALDVRYPVPMALPATPPLFGQELGIRSLPLKNLRQLTLEHLWTVNTTLYQFLQSSLALDRITQISLVQCSVRALTVINDWDDTPITGHWRRIIETLQRMPNLSKLHLDRLECSDCATVPQSCNRDHCLDIELALAAKWTSREQVYRGLRHIRTSYQILQVNMRALSEEASLFLHHGGLDKYPYQRYYVNLRWANLKAEPHVYAFSKKEMDGLRRLRFDGLMDGEVSVRDVETYDKIRRMSRLSQVV</sequence>
<evidence type="ECO:0000313" key="2">
    <source>
        <dbReference type="Proteomes" id="UP000800040"/>
    </source>
</evidence>
<evidence type="ECO:0008006" key="3">
    <source>
        <dbReference type="Google" id="ProtNLM"/>
    </source>
</evidence>
<dbReference type="Proteomes" id="UP000800040">
    <property type="component" value="Unassembled WGS sequence"/>
</dbReference>
<proteinExistence type="predicted"/>
<dbReference type="AlphaFoldDB" id="A0A6A5KT16"/>
<gene>
    <name evidence="1" type="ORF">BDW02DRAFT_611410</name>
</gene>
<reference evidence="1" key="1">
    <citation type="submission" date="2020-01" db="EMBL/GenBank/DDBJ databases">
        <authorList>
            <consortium name="DOE Joint Genome Institute"/>
            <person name="Haridas S."/>
            <person name="Albert R."/>
            <person name="Binder M."/>
            <person name="Bloem J."/>
            <person name="Labutti K."/>
            <person name="Salamov A."/>
            <person name="Andreopoulos B."/>
            <person name="Baker S.E."/>
            <person name="Barry K."/>
            <person name="Bills G."/>
            <person name="Bluhm B.H."/>
            <person name="Cannon C."/>
            <person name="Castanera R."/>
            <person name="Culley D.E."/>
            <person name="Daum C."/>
            <person name="Ezra D."/>
            <person name="Gonzalez J.B."/>
            <person name="Henrissat B."/>
            <person name="Kuo A."/>
            <person name="Liang C."/>
            <person name="Lipzen A."/>
            <person name="Lutzoni F."/>
            <person name="Magnuson J."/>
            <person name="Mondo S."/>
            <person name="Nolan M."/>
            <person name="Ohm R."/>
            <person name="Pangilinan J."/>
            <person name="Park H.-J."/>
            <person name="Ramirez L."/>
            <person name="Alfaro M."/>
            <person name="Sun H."/>
            <person name="Tritt A."/>
            <person name="Yoshinaga Y."/>
            <person name="Zwiers L.-H."/>
            <person name="Turgeon B.G."/>
            <person name="Goodwin S.B."/>
            <person name="Spatafora J.W."/>
            <person name="Crous P.W."/>
            <person name="Grigoriev I.V."/>
        </authorList>
    </citation>
    <scope>NUCLEOTIDE SEQUENCE</scope>
    <source>
        <strain evidence="1">P77</strain>
    </source>
</reference>
<accession>A0A6A5KT16</accession>
<protein>
    <recommendedName>
        <fullName evidence="3">F-box domain-containing protein</fullName>
    </recommendedName>
</protein>
<keyword evidence="2" id="KW-1185">Reference proteome</keyword>
<evidence type="ECO:0000313" key="1">
    <source>
        <dbReference type="EMBL" id="KAF1839397.1"/>
    </source>
</evidence>